<feature type="active site" description="Proton donor/acceptor" evidence="3">
    <location>
        <position position="269"/>
    </location>
</feature>
<dbReference type="GO" id="GO:0016853">
    <property type="term" value="F:isomerase activity"/>
    <property type="evidence" value="ECO:0007669"/>
    <property type="project" value="UniProtKB-KW"/>
</dbReference>
<comment type="similarity">
    <text evidence="2">Belongs to the hyi family.</text>
</comment>
<dbReference type="InterPro" id="IPR050417">
    <property type="entry name" value="Sugar_Epim/Isomerase"/>
</dbReference>
<dbReference type="PIRSF" id="PIRSF006241">
    <property type="entry name" value="HyI"/>
    <property type="match status" value="1"/>
</dbReference>
<sequence length="294" mass="32144">MKRRTWLKSIGISSLALGTASLHGLAGAGQLRTPAAKDSRIRHAFCSWLFPELSLTEQCGVAQKLGFQAIDLVGPAGWPTLKAHGLACSMCNGAEISLTEGFAQADLHEELFTRYAALIPEVAAAGYTNLICFSGNQGRQSDAECLANCAAGLRPLLPLAKEHGVILHMELLNSRLDHPDYWAATSAKGIALCEELDSPQFKLLFDIYHMQVMEGDLIRSIRMHHQHFGHYHTAGNPGRGELTNRQEIQYPAVMAAIMETGYTGYIAHEFIPKNPDKQQALAEAKAICDSYTKL</sequence>
<evidence type="ECO:0000313" key="5">
    <source>
        <dbReference type="EMBL" id="EIM76649.1"/>
    </source>
</evidence>
<gene>
    <name evidence="5" type="ORF">A3SI_09298</name>
</gene>
<dbReference type="EMBL" id="AJYA01000019">
    <property type="protein sequence ID" value="EIM76649.1"/>
    <property type="molecule type" value="Genomic_DNA"/>
</dbReference>
<feature type="active site" description="Proton donor/acceptor" evidence="3">
    <location>
        <position position="170"/>
    </location>
</feature>
<dbReference type="PANTHER" id="PTHR43489">
    <property type="entry name" value="ISOMERASE"/>
    <property type="match status" value="1"/>
</dbReference>
<dbReference type="InterPro" id="IPR013022">
    <property type="entry name" value="Xyl_isomerase-like_TIM-brl"/>
</dbReference>
<dbReference type="PANTHER" id="PTHR43489:SF3">
    <property type="entry name" value="XYLOSE ISOMERASE DOMAIN PROTEIN TIM BARREL"/>
    <property type="match status" value="1"/>
</dbReference>
<dbReference type="InterPro" id="IPR026040">
    <property type="entry name" value="HyI-like"/>
</dbReference>
<evidence type="ECO:0000313" key="6">
    <source>
        <dbReference type="Proteomes" id="UP000005551"/>
    </source>
</evidence>
<dbReference type="RefSeq" id="WP_009054822.1">
    <property type="nucleotide sequence ID" value="NZ_AJYA01000019.1"/>
</dbReference>
<dbReference type="AlphaFoldDB" id="I5C497"/>
<dbReference type="InterPro" id="IPR036237">
    <property type="entry name" value="Xyl_isomerase-like_sf"/>
</dbReference>
<dbReference type="Gene3D" id="3.20.20.150">
    <property type="entry name" value="Divalent-metal-dependent TIM barrel enzymes"/>
    <property type="match status" value="1"/>
</dbReference>
<evidence type="ECO:0000259" key="4">
    <source>
        <dbReference type="Pfam" id="PF01261"/>
    </source>
</evidence>
<dbReference type="STRING" id="1189621.A3SI_09298"/>
<dbReference type="SUPFAM" id="SSF51658">
    <property type="entry name" value="Xylose isomerase-like"/>
    <property type="match status" value="1"/>
</dbReference>
<comment type="caution">
    <text evidence="5">The sequence shown here is derived from an EMBL/GenBank/DDBJ whole genome shotgun (WGS) entry which is preliminary data.</text>
</comment>
<keyword evidence="6" id="KW-1185">Reference proteome</keyword>
<keyword evidence="1 2" id="KW-0413">Isomerase</keyword>
<organism evidence="5 6">
    <name type="scientific">Nitritalea halalkaliphila LW7</name>
    <dbReference type="NCBI Taxonomy" id="1189621"/>
    <lineage>
        <taxon>Bacteria</taxon>
        <taxon>Pseudomonadati</taxon>
        <taxon>Bacteroidota</taxon>
        <taxon>Cytophagia</taxon>
        <taxon>Cytophagales</taxon>
        <taxon>Cyclobacteriaceae</taxon>
        <taxon>Nitritalea</taxon>
    </lineage>
</organism>
<protein>
    <recommendedName>
        <fullName evidence="4">Xylose isomerase-like TIM barrel domain-containing protein</fullName>
    </recommendedName>
</protein>
<accession>I5C497</accession>
<evidence type="ECO:0000256" key="3">
    <source>
        <dbReference type="PIRSR" id="PIRSR006241-50"/>
    </source>
</evidence>
<evidence type="ECO:0000256" key="1">
    <source>
        <dbReference type="ARBA" id="ARBA00023235"/>
    </source>
</evidence>
<feature type="domain" description="Xylose isomerase-like TIM barrel" evidence="4">
    <location>
        <begin position="81"/>
        <end position="284"/>
    </location>
</feature>
<proteinExistence type="inferred from homology"/>
<dbReference type="Pfam" id="PF01261">
    <property type="entry name" value="AP_endonuc_2"/>
    <property type="match status" value="1"/>
</dbReference>
<evidence type="ECO:0000256" key="2">
    <source>
        <dbReference type="PIRNR" id="PIRNR006241"/>
    </source>
</evidence>
<dbReference type="Proteomes" id="UP000005551">
    <property type="component" value="Unassembled WGS sequence"/>
</dbReference>
<reference evidence="5 6" key="1">
    <citation type="submission" date="2012-05" db="EMBL/GenBank/DDBJ databases">
        <title>Genome sequence of Nitritalea halalkaliphila LW7.</title>
        <authorList>
            <person name="Jangir P.K."/>
            <person name="Singh A."/>
            <person name="Shivaji S."/>
            <person name="Sharma R."/>
        </authorList>
    </citation>
    <scope>NUCLEOTIDE SEQUENCE [LARGE SCALE GENOMIC DNA]</scope>
    <source>
        <strain evidence="5 6">LW7</strain>
    </source>
</reference>
<dbReference type="OrthoDB" id="9786584at2"/>
<dbReference type="PATRIC" id="fig|1189621.3.peg.1936"/>
<name>I5C497_9BACT</name>